<feature type="transmembrane region" description="Helical" evidence="2">
    <location>
        <begin position="36"/>
        <end position="57"/>
    </location>
</feature>
<organism evidence="3 4">
    <name type="scientific">Emiliania huxleyi (strain CCMP1516)</name>
    <dbReference type="NCBI Taxonomy" id="280463"/>
    <lineage>
        <taxon>Eukaryota</taxon>
        <taxon>Haptista</taxon>
        <taxon>Haptophyta</taxon>
        <taxon>Prymnesiophyceae</taxon>
        <taxon>Isochrysidales</taxon>
        <taxon>Noelaerhabdaceae</taxon>
        <taxon>Emiliania</taxon>
    </lineage>
</organism>
<dbReference type="KEGG" id="ehx:EMIHUDRAFT_245740"/>
<dbReference type="RefSeq" id="XP_005767974.1">
    <property type="nucleotide sequence ID" value="XM_005767917.1"/>
</dbReference>
<name>A0A0D3IWB0_EMIH1</name>
<reference evidence="4" key="1">
    <citation type="journal article" date="2013" name="Nature">
        <title>Pan genome of the phytoplankton Emiliania underpins its global distribution.</title>
        <authorList>
            <person name="Read B.A."/>
            <person name="Kegel J."/>
            <person name="Klute M.J."/>
            <person name="Kuo A."/>
            <person name="Lefebvre S.C."/>
            <person name="Maumus F."/>
            <person name="Mayer C."/>
            <person name="Miller J."/>
            <person name="Monier A."/>
            <person name="Salamov A."/>
            <person name="Young J."/>
            <person name="Aguilar M."/>
            <person name="Claverie J.M."/>
            <person name="Frickenhaus S."/>
            <person name="Gonzalez K."/>
            <person name="Herman E.K."/>
            <person name="Lin Y.C."/>
            <person name="Napier J."/>
            <person name="Ogata H."/>
            <person name="Sarno A.F."/>
            <person name="Shmutz J."/>
            <person name="Schroeder D."/>
            <person name="de Vargas C."/>
            <person name="Verret F."/>
            <person name="von Dassow P."/>
            <person name="Valentin K."/>
            <person name="Van de Peer Y."/>
            <person name="Wheeler G."/>
            <person name="Dacks J.B."/>
            <person name="Delwiche C.F."/>
            <person name="Dyhrman S.T."/>
            <person name="Glockner G."/>
            <person name="John U."/>
            <person name="Richards T."/>
            <person name="Worden A.Z."/>
            <person name="Zhang X."/>
            <person name="Grigoriev I.V."/>
            <person name="Allen A.E."/>
            <person name="Bidle K."/>
            <person name="Borodovsky M."/>
            <person name="Bowler C."/>
            <person name="Brownlee C."/>
            <person name="Cock J.M."/>
            <person name="Elias M."/>
            <person name="Gladyshev V.N."/>
            <person name="Groth M."/>
            <person name="Guda C."/>
            <person name="Hadaegh A."/>
            <person name="Iglesias-Rodriguez M.D."/>
            <person name="Jenkins J."/>
            <person name="Jones B.M."/>
            <person name="Lawson T."/>
            <person name="Leese F."/>
            <person name="Lindquist E."/>
            <person name="Lobanov A."/>
            <person name="Lomsadze A."/>
            <person name="Malik S.B."/>
            <person name="Marsh M.E."/>
            <person name="Mackinder L."/>
            <person name="Mock T."/>
            <person name="Mueller-Roeber B."/>
            <person name="Pagarete A."/>
            <person name="Parker M."/>
            <person name="Probert I."/>
            <person name="Quesneville H."/>
            <person name="Raines C."/>
            <person name="Rensing S.A."/>
            <person name="Riano-Pachon D.M."/>
            <person name="Richier S."/>
            <person name="Rokitta S."/>
            <person name="Shiraiwa Y."/>
            <person name="Soanes D.M."/>
            <person name="van der Giezen M."/>
            <person name="Wahlund T.M."/>
            <person name="Williams B."/>
            <person name="Wilson W."/>
            <person name="Wolfe G."/>
            <person name="Wurch L.L."/>
        </authorList>
    </citation>
    <scope>NUCLEOTIDE SEQUENCE</scope>
</reference>
<evidence type="ECO:0000256" key="2">
    <source>
        <dbReference type="SAM" id="Phobius"/>
    </source>
</evidence>
<dbReference type="HOGENOM" id="CLU_1565793_0_0_1"/>
<evidence type="ECO:0000313" key="3">
    <source>
        <dbReference type="EnsemblProtists" id="EOD15545"/>
    </source>
</evidence>
<dbReference type="EnsemblProtists" id="EOD15545">
    <property type="protein sequence ID" value="EOD15545"/>
    <property type="gene ID" value="EMIHUDRAFT_245740"/>
</dbReference>
<feature type="transmembrane region" description="Helical" evidence="2">
    <location>
        <begin position="109"/>
        <end position="128"/>
    </location>
</feature>
<keyword evidence="2" id="KW-1133">Transmembrane helix</keyword>
<feature type="region of interest" description="Disordered" evidence="1">
    <location>
        <begin position="138"/>
        <end position="171"/>
    </location>
</feature>
<keyword evidence="2" id="KW-0472">Membrane</keyword>
<keyword evidence="4" id="KW-1185">Reference proteome</keyword>
<dbReference type="Proteomes" id="UP000013827">
    <property type="component" value="Unassembled WGS sequence"/>
</dbReference>
<proteinExistence type="predicted"/>
<feature type="compositionally biased region" description="Polar residues" evidence="1">
    <location>
        <begin position="146"/>
        <end position="160"/>
    </location>
</feature>
<keyword evidence="2" id="KW-0812">Transmembrane</keyword>
<evidence type="ECO:0000256" key="1">
    <source>
        <dbReference type="SAM" id="MobiDB-lite"/>
    </source>
</evidence>
<reference evidence="3" key="2">
    <citation type="submission" date="2024-10" db="UniProtKB">
        <authorList>
            <consortium name="EnsemblProtists"/>
        </authorList>
    </citation>
    <scope>IDENTIFICATION</scope>
</reference>
<sequence>MGSGFAEEAASPSSPPSVEQLSPFTWWRYEGCAGSYGTIIVSTTCFVLFELVWFVVCQRLIRTVINRQMRCRLRIVQITYLTAPPLIIVVRALLIFFKGDWFITRRLLKMAETAVTLLAALVAVYSLILRPVRDGSDQAKEAVQPAPQSDLPTARATQLSQPPPPPMAAKA</sequence>
<feature type="compositionally biased region" description="Pro residues" evidence="1">
    <location>
        <begin position="161"/>
        <end position="171"/>
    </location>
</feature>
<accession>A0A0D3IWB0</accession>
<dbReference type="PaxDb" id="2903-EOD15545"/>
<protein>
    <recommendedName>
        <fullName evidence="5">TRP C-terminal domain-containing protein</fullName>
    </recommendedName>
</protein>
<feature type="transmembrane region" description="Helical" evidence="2">
    <location>
        <begin position="78"/>
        <end position="97"/>
    </location>
</feature>
<evidence type="ECO:0000313" key="4">
    <source>
        <dbReference type="Proteomes" id="UP000013827"/>
    </source>
</evidence>
<dbReference type="GeneID" id="17261694"/>
<evidence type="ECO:0008006" key="5">
    <source>
        <dbReference type="Google" id="ProtNLM"/>
    </source>
</evidence>
<dbReference type="AlphaFoldDB" id="A0A0D3IWB0"/>